<dbReference type="PANTHER" id="PTHR47331">
    <property type="entry name" value="PHD-TYPE DOMAIN-CONTAINING PROTEIN"/>
    <property type="match status" value="1"/>
</dbReference>
<feature type="non-terminal residue" evidence="2">
    <location>
        <position position="1"/>
    </location>
</feature>
<evidence type="ECO:0000313" key="2">
    <source>
        <dbReference type="EMBL" id="JAB60350.1"/>
    </source>
</evidence>
<feature type="region of interest" description="Disordered" evidence="1">
    <location>
        <begin position="120"/>
        <end position="148"/>
    </location>
</feature>
<protein>
    <submittedName>
        <fullName evidence="2">Uncharacterized protein</fullName>
    </submittedName>
</protein>
<feature type="compositionally biased region" description="Low complexity" evidence="1">
    <location>
        <begin position="128"/>
        <end position="146"/>
    </location>
</feature>
<reference evidence="2" key="1">
    <citation type="submission" date="2013-07" db="EMBL/GenBank/DDBJ databases">
        <title>Midgut Transcriptome Profiling of Anoplphora glabripennis, a Lignocellulose Degrading, Wood-Boring Cerambycid.</title>
        <authorList>
            <person name="Scully E.D."/>
            <person name="Hoover K."/>
            <person name="Carlson J.E."/>
            <person name="Tien M."/>
            <person name="Geib S.M."/>
        </authorList>
    </citation>
    <scope>NUCLEOTIDE SEQUENCE</scope>
</reference>
<dbReference type="EMBL" id="GALX01008116">
    <property type="protein sequence ID" value="JAB60350.1"/>
    <property type="molecule type" value="Transcribed_RNA"/>
</dbReference>
<accession>V5FRR5</accession>
<dbReference type="PANTHER" id="PTHR47331:SF5">
    <property type="entry name" value="RIBONUCLEASE H"/>
    <property type="match status" value="1"/>
</dbReference>
<sequence length="255" mass="28222">VKLLVELMNKKNKNTSFYKKTSWSKPSSSSRPTSNSLSFVVNTEKSVSQKCIFCSSFHPLYKCPSFLEKSPLDIYNLTRSNHVCLNCLSSEHFIQNCPSKHNCRTCGSRHHSLLHYKDKQQNPDLSRSNPSVNFNNTPSTSNTPNSIVPEHSDEAEVVANTVSCKSTVLLSTTLVEILDSSGKYQCVRALIDQGSQANFITENCLRKLGLSRSRLTIPISGVNQMSSIVSKGVTTSNIKPKDCSSPIINFEAIVV</sequence>
<name>V5FRR5_ANOGL</name>
<organism evidence="2">
    <name type="scientific">Anoplophora glabripennis</name>
    <name type="common">Asian longhorn beetle</name>
    <name type="synonym">Anoplophora nobilis</name>
    <dbReference type="NCBI Taxonomy" id="217634"/>
    <lineage>
        <taxon>Eukaryota</taxon>
        <taxon>Metazoa</taxon>
        <taxon>Ecdysozoa</taxon>
        <taxon>Arthropoda</taxon>
        <taxon>Hexapoda</taxon>
        <taxon>Insecta</taxon>
        <taxon>Pterygota</taxon>
        <taxon>Neoptera</taxon>
        <taxon>Endopterygota</taxon>
        <taxon>Coleoptera</taxon>
        <taxon>Polyphaga</taxon>
        <taxon>Cucujiformia</taxon>
        <taxon>Chrysomeloidea</taxon>
        <taxon>Cerambycidae</taxon>
        <taxon>Lamiinae</taxon>
        <taxon>Lamiini</taxon>
        <taxon>Anoplophora</taxon>
    </lineage>
</organism>
<feature type="non-terminal residue" evidence="2">
    <location>
        <position position="255"/>
    </location>
</feature>
<dbReference type="AlphaFoldDB" id="V5FRR5"/>
<proteinExistence type="predicted"/>
<evidence type="ECO:0000256" key="1">
    <source>
        <dbReference type="SAM" id="MobiDB-lite"/>
    </source>
</evidence>